<evidence type="ECO:0000313" key="5">
    <source>
        <dbReference type="Proteomes" id="UP000575397"/>
    </source>
</evidence>
<proteinExistence type="predicted"/>
<sequence>MQILVVCTGNICRSPMGEIVLREYLQREGLSAPKARHNTEPGIPEGGLGTPVVKPSTPKTGLSVPEVTVASAGTSDEEHGHGLDRRAAQVLREAGYPLPREHFAHRATAAELRESGLVLAMTVGHARLLRGMLETAGEDTRKLHLWREFDGTIPFAPGGVFGEGGVLPAPHEPGKNPTQRPKRKHYSDQYSSDGDYDVPDPWYGGLDGFYDTLTVVEAGATGIVKYLRRR</sequence>
<dbReference type="EC" id="3.1.3.48" evidence="1"/>
<evidence type="ECO:0000256" key="2">
    <source>
        <dbReference type="SAM" id="MobiDB-lite"/>
    </source>
</evidence>
<evidence type="ECO:0000313" key="4">
    <source>
        <dbReference type="EMBL" id="NMX04338.1"/>
    </source>
</evidence>
<dbReference type="EMBL" id="JABCUS010000031">
    <property type="protein sequence ID" value="NMX04338.1"/>
    <property type="molecule type" value="Genomic_DNA"/>
</dbReference>
<feature type="region of interest" description="Disordered" evidence="2">
    <location>
        <begin position="32"/>
        <end position="63"/>
    </location>
</feature>
<name>A0A7Y0UV56_9ACTO</name>
<dbReference type="InterPro" id="IPR023485">
    <property type="entry name" value="Ptyr_pPase"/>
</dbReference>
<dbReference type="InterPro" id="IPR050438">
    <property type="entry name" value="LMW_PTPase"/>
</dbReference>
<dbReference type="CDD" id="cd16343">
    <property type="entry name" value="LMWPTP"/>
    <property type="match status" value="1"/>
</dbReference>
<dbReference type="PANTHER" id="PTHR11717">
    <property type="entry name" value="LOW MOLECULAR WEIGHT PROTEIN TYROSINE PHOSPHATASE"/>
    <property type="match status" value="1"/>
</dbReference>
<dbReference type="Pfam" id="PF01451">
    <property type="entry name" value="LMWPc"/>
    <property type="match status" value="2"/>
</dbReference>
<dbReference type="SUPFAM" id="SSF52788">
    <property type="entry name" value="Phosphotyrosine protein phosphatases I"/>
    <property type="match status" value="1"/>
</dbReference>
<dbReference type="InterPro" id="IPR036196">
    <property type="entry name" value="Ptyr_pPase_sf"/>
</dbReference>
<feature type="domain" description="Phosphotyrosine protein phosphatase I" evidence="3">
    <location>
        <begin position="1"/>
        <end position="226"/>
    </location>
</feature>
<dbReference type="AlphaFoldDB" id="A0A7Y0UV56"/>
<organism evidence="4 5">
    <name type="scientific">Mobiluncus mulieris</name>
    <dbReference type="NCBI Taxonomy" id="2052"/>
    <lineage>
        <taxon>Bacteria</taxon>
        <taxon>Bacillati</taxon>
        <taxon>Actinomycetota</taxon>
        <taxon>Actinomycetes</taxon>
        <taxon>Actinomycetales</taxon>
        <taxon>Actinomycetaceae</taxon>
        <taxon>Mobiluncus</taxon>
    </lineage>
</organism>
<feature type="region of interest" description="Disordered" evidence="2">
    <location>
        <begin position="160"/>
        <end position="193"/>
    </location>
</feature>
<dbReference type="Gene3D" id="3.40.50.2300">
    <property type="match status" value="1"/>
</dbReference>
<comment type="caution">
    <text evidence="4">The sequence shown here is derived from an EMBL/GenBank/DDBJ whole genome shotgun (WGS) entry which is preliminary data.</text>
</comment>
<dbReference type="PANTHER" id="PTHR11717:SF7">
    <property type="entry name" value="LOW MOLECULAR WEIGHT PHOSPHOTYROSINE PROTEIN PHOSPHATASE"/>
    <property type="match status" value="1"/>
</dbReference>
<evidence type="ECO:0000256" key="1">
    <source>
        <dbReference type="ARBA" id="ARBA00013064"/>
    </source>
</evidence>
<protein>
    <recommendedName>
        <fullName evidence="1">protein-tyrosine-phosphatase</fullName>
        <ecNumber evidence="1">3.1.3.48</ecNumber>
    </recommendedName>
</protein>
<dbReference type="SMART" id="SM00226">
    <property type="entry name" value="LMWPc"/>
    <property type="match status" value="1"/>
</dbReference>
<gene>
    <name evidence="4" type="ORF">HHJ77_10585</name>
</gene>
<dbReference type="GO" id="GO:0004725">
    <property type="term" value="F:protein tyrosine phosphatase activity"/>
    <property type="evidence" value="ECO:0007669"/>
    <property type="project" value="UniProtKB-EC"/>
</dbReference>
<dbReference type="RefSeq" id="WP_169757649.1">
    <property type="nucleotide sequence ID" value="NZ_CAMUNX010000009.1"/>
</dbReference>
<accession>A0A7Y0UV56</accession>
<reference evidence="4 5" key="1">
    <citation type="submission" date="2020-04" db="EMBL/GenBank/DDBJ databases">
        <title>Antimicrobial susceptibility and clonality of vaginal-derived multi-drug resistant Mobiluncus isolates in China.</title>
        <authorList>
            <person name="Zhang X."/>
        </authorList>
    </citation>
    <scope>NUCLEOTIDE SEQUENCE [LARGE SCALE GENOMIC DNA]</scope>
    <source>
        <strain evidence="4 5">12</strain>
    </source>
</reference>
<evidence type="ECO:0000259" key="3">
    <source>
        <dbReference type="SMART" id="SM00226"/>
    </source>
</evidence>
<dbReference type="Proteomes" id="UP000575397">
    <property type="component" value="Unassembled WGS sequence"/>
</dbReference>